<dbReference type="EMBL" id="JAACFV010000013">
    <property type="protein sequence ID" value="KAF7512283.1"/>
    <property type="molecule type" value="Genomic_DNA"/>
</dbReference>
<keyword evidence="2" id="KW-1185">Reference proteome</keyword>
<reference evidence="1" key="1">
    <citation type="submission" date="2020-02" db="EMBL/GenBank/DDBJ databases">
        <authorList>
            <person name="Palmer J.M."/>
        </authorList>
    </citation>
    <scope>NUCLEOTIDE SEQUENCE</scope>
    <source>
        <strain evidence="1">EPUS1.4</strain>
        <tissue evidence="1">Thallus</tissue>
    </source>
</reference>
<comment type="caution">
    <text evidence="1">The sequence shown here is derived from an EMBL/GenBank/DDBJ whole genome shotgun (WGS) entry which is preliminary data.</text>
</comment>
<proteinExistence type="predicted"/>
<dbReference type="AlphaFoldDB" id="A0A8H7ANE1"/>
<gene>
    <name evidence="1" type="ORF">GJ744_001851</name>
</gene>
<protein>
    <submittedName>
        <fullName evidence="1">Uncharacterized protein</fullName>
    </submittedName>
</protein>
<evidence type="ECO:0000313" key="2">
    <source>
        <dbReference type="Proteomes" id="UP000606974"/>
    </source>
</evidence>
<dbReference type="Gene3D" id="3.40.50.300">
    <property type="entry name" value="P-loop containing nucleotide triphosphate hydrolases"/>
    <property type="match status" value="1"/>
</dbReference>
<evidence type="ECO:0000313" key="1">
    <source>
        <dbReference type="EMBL" id="KAF7512283.1"/>
    </source>
</evidence>
<accession>A0A8H7ANE1</accession>
<dbReference type="InterPro" id="IPR027417">
    <property type="entry name" value="P-loop_NTPase"/>
</dbReference>
<name>A0A8H7ANE1_9EURO</name>
<dbReference type="Proteomes" id="UP000606974">
    <property type="component" value="Unassembled WGS sequence"/>
</dbReference>
<organism evidence="1 2">
    <name type="scientific">Endocarpon pusillum</name>
    <dbReference type="NCBI Taxonomy" id="364733"/>
    <lineage>
        <taxon>Eukaryota</taxon>
        <taxon>Fungi</taxon>
        <taxon>Dikarya</taxon>
        <taxon>Ascomycota</taxon>
        <taxon>Pezizomycotina</taxon>
        <taxon>Eurotiomycetes</taxon>
        <taxon>Chaetothyriomycetidae</taxon>
        <taxon>Verrucariales</taxon>
        <taxon>Verrucariaceae</taxon>
        <taxon>Endocarpon</taxon>
    </lineage>
</organism>
<dbReference type="OrthoDB" id="9995306at2759"/>
<sequence length="76" mass="7887">MAHQAERVVQLRGLDTGAARDVSGVLRFSNGGAAAAAAAGLEGTEGGEAAVKEEEEGEWLYQVKGDGSVRVWTRGE</sequence>